<evidence type="ECO:0000313" key="3">
    <source>
        <dbReference type="Proteomes" id="UP000673691"/>
    </source>
</evidence>
<evidence type="ECO:0000313" key="2">
    <source>
        <dbReference type="EMBL" id="KAG5461820.1"/>
    </source>
</evidence>
<name>A0A8H7ZYR7_9FUNG</name>
<evidence type="ECO:0000256" key="1">
    <source>
        <dbReference type="SAM" id="MobiDB-lite"/>
    </source>
</evidence>
<dbReference type="AlphaFoldDB" id="A0A8H7ZYR7"/>
<sequence>MELTDEEILAVVQEGENQEEDNAEEEQVSTITKAEKLQSLGVAASFLDLSKEEHRNAHKVLRNVQFELCHKSVTQRTLASWIRNGAGPGEEEDGGGGKEGRAAAPGPFSAPLEGQPLTPGPPVIFPETPLPRQPLPRSGRAARRPNPPNPPTLPLDPPRPQDRREYPPANAPKVAATPSSAFSPANPRCSRLKQPMKLSASLLALVAAVPAVVSAFPPASPGGSDPVSPVPWRR</sequence>
<feature type="non-terminal residue" evidence="2">
    <location>
        <position position="1"/>
    </location>
</feature>
<dbReference type="EMBL" id="JAEFCI010003079">
    <property type="protein sequence ID" value="KAG5461820.1"/>
    <property type="molecule type" value="Genomic_DNA"/>
</dbReference>
<reference evidence="2 3" key="1">
    <citation type="journal article" name="Sci. Rep.">
        <title>Genome-scale phylogenetic analyses confirm Olpidium as the closest living zoosporic fungus to the non-flagellated, terrestrial fungi.</title>
        <authorList>
            <person name="Chang Y."/>
            <person name="Rochon D."/>
            <person name="Sekimoto S."/>
            <person name="Wang Y."/>
            <person name="Chovatia M."/>
            <person name="Sandor L."/>
            <person name="Salamov A."/>
            <person name="Grigoriev I.V."/>
            <person name="Stajich J.E."/>
            <person name="Spatafora J.W."/>
        </authorList>
    </citation>
    <scope>NUCLEOTIDE SEQUENCE [LARGE SCALE GENOMIC DNA]</scope>
    <source>
        <strain evidence="2">S191</strain>
    </source>
</reference>
<organism evidence="2 3">
    <name type="scientific">Olpidium bornovanus</name>
    <dbReference type="NCBI Taxonomy" id="278681"/>
    <lineage>
        <taxon>Eukaryota</taxon>
        <taxon>Fungi</taxon>
        <taxon>Fungi incertae sedis</taxon>
        <taxon>Olpidiomycota</taxon>
        <taxon>Olpidiomycotina</taxon>
        <taxon>Olpidiomycetes</taxon>
        <taxon>Olpidiales</taxon>
        <taxon>Olpidiaceae</taxon>
        <taxon>Olpidium</taxon>
    </lineage>
</organism>
<dbReference type="OrthoDB" id="10638221at2759"/>
<accession>A0A8H7ZYR7</accession>
<protein>
    <submittedName>
        <fullName evidence="2">Uncharacterized protein</fullName>
    </submittedName>
</protein>
<feature type="region of interest" description="Disordered" evidence="1">
    <location>
        <begin position="82"/>
        <end position="190"/>
    </location>
</feature>
<feature type="compositionally biased region" description="Pro residues" evidence="1">
    <location>
        <begin position="145"/>
        <end position="158"/>
    </location>
</feature>
<feature type="region of interest" description="Disordered" evidence="1">
    <location>
        <begin position="214"/>
        <end position="234"/>
    </location>
</feature>
<proteinExistence type="predicted"/>
<dbReference type="Proteomes" id="UP000673691">
    <property type="component" value="Unassembled WGS sequence"/>
</dbReference>
<gene>
    <name evidence="2" type="ORF">BJ554DRAFT_5930</name>
</gene>
<feature type="compositionally biased region" description="Pro residues" evidence="1">
    <location>
        <begin position="118"/>
        <end position="134"/>
    </location>
</feature>
<feature type="non-terminal residue" evidence="2">
    <location>
        <position position="234"/>
    </location>
</feature>
<keyword evidence="3" id="KW-1185">Reference proteome</keyword>
<comment type="caution">
    <text evidence="2">The sequence shown here is derived from an EMBL/GenBank/DDBJ whole genome shotgun (WGS) entry which is preliminary data.</text>
</comment>